<dbReference type="InterPro" id="IPR009057">
    <property type="entry name" value="Homeodomain-like_sf"/>
</dbReference>
<evidence type="ECO:0000313" key="4">
    <source>
        <dbReference type="EMBL" id="GFG89261.1"/>
    </source>
</evidence>
<dbReference type="RefSeq" id="WP_163709304.1">
    <property type="nucleotide sequence ID" value="NZ_BLKZ01000001.1"/>
</dbReference>
<name>A0A7I9YKQ7_MYCBU</name>
<dbReference type="AlphaFoldDB" id="A0A7I9YKQ7"/>
<dbReference type="PANTHER" id="PTHR30055">
    <property type="entry name" value="HTH-TYPE TRANSCRIPTIONAL REGULATOR RUTR"/>
    <property type="match status" value="1"/>
</dbReference>
<dbReference type="Pfam" id="PF00440">
    <property type="entry name" value="TetR_N"/>
    <property type="match status" value="1"/>
</dbReference>
<dbReference type="InterPro" id="IPR001647">
    <property type="entry name" value="HTH_TetR"/>
</dbReference>
<keyword evidence="5" id="KW-1185">Reference proteome</keyword>
<evidence type="ECO:0000259" key="3">
    <source>
        <dbReference type="PROSITE" id="PS50977"/>
    </source>
</evidence>
<protein>
    <submittedName>
        <fullName evidence="4">TetR family transcriptional regulator</fullName>
    </submittedName>
</protein>
<sequence length="198" mass="22068">MASPRRIGSPDAKTRQLLLDAAERLLLEDGYSAVTGRNVAKKAGLRSQLVPYHFGTMDGLFLAVLRRRADQGLELQRQALKTDKPLWALWRMGTDTRVIVFGIEFIALANRRKALKDELARYVELLRDEQIKALSGILEGYGIPPEEVPPEVVMTLMRSVTGVLAIEETLGVTLGHAKTVEFAERYIRELEGDPPDAT</sequence>
<accession>A0A7I9YKQ7</accession>
<evidence type="ECO:0000313" key="5">
    <source>
        <dbReference type="Proteomes" id="UP000465360"/>
    </source>
</evidence>
<dbReference type="GO" id="GO:0000976">
    <property type="term" value="F:transcription cis-regulatory region binding"/>
    <property type="evidence" value="ECO:0007669"/>
    <property type="project" value="TreeGrafter"/>
</dbReference>
<dbReference type="PROSITE" id="PS50977">
    <property type="entry name" value="HTH_TETR_2"/>
    <property type="match status" value="1"/>
</dbReference>
<dbReference type="Proteomes" id="UP000465360">
    <property type="component" value="Unassembled WGS sequence"/>
</dbReference>
<keyword evidence="1 2" id="KW-0238">DNA-binding</keyword>
<dbReference type="SUPFAM" id="SSF46689">
    <property type="entry name" value="Homeodomain-like"/>
    <property type="match status" value="1"/>
</dbReference>
<dbReference type="Gene3D" id="1.10.357.10">
    <property type="entry name" value="Tetracycline Repressor, domain 2"/>
    <property type="match status" value="1"/>
</dbReference>
<comment type="caution">
    <text evidence="4">The sequence shown here is derived from an EMBL/GenBank/DDBJ whole genome shotgun (WGS) entry which is preliminary data.</text>
</comment>
<feature type="domain" description="HTH tetR-type" evidence="3">
    <location>
        <begin position="12"/>
        <end position="72"/>
    </location>
</feature>
<organism evidence="4 5">
    <name type="scientific">Mycobacterium bourgelatii</name>
    <dbReference type="NCBI Taxonomy" id="1273442"/>
    <lineage>
        <taxon>Bacteria</taxon>
        <taxon>Bacillati</taxon>
        <taxon>Actinomycetota</taxon>
        <taxon>Actinomycetes</taxon>
        <taxon>Mycobacteriales</taxon>
        <taxon>Mycobacteriaceae</taxon>
        <taxon>Mycobacterium</taxon>
    </lineage>
</organism>
<dbReference type="InterPro" id="IPR050109">
    <property type="entry name" value="HTH-type_TetR-like_transc_reg"/>
</dbReference>
<evidence type="ECO:0000256" key="2">
    <source>
        <dbReference type="PROSITE-ProRule" id="PRU00335"/>
    </source>
</evidence>
<gene>
    <name evidence="4" type="ORF">MBOU_13030</name>
</gene>
<dbReference type="PANTHER" id="PTHR30055:SF219">
    <property type="entry name" value="TRANSCRIPTIONAL REGULATORY PROTEIN"/>
    <property type="match status" value="1"/>
</dbReference>
<dbReference type="PRINTS" id="PR00455">
    <property type="entry name" value="HTHTETR"/>
</dbReference>
<feature type="DNA-binding region" description="H-T-H motif" evidence="2">
    <location>
        <begin position="35"/>
        <end position="54"/>
    </location>
</feature>
<reference evidence="4 5" key="1">
    <citation type="journal article" date="2019" name="Emerg. Microbes Infect.">
        <title>Comprehensive subspecies identification of 175 nontuberculous mycobacteria species based on 7547 genomic profiles.</title>
        <authorList>
            <person name="Matsumoto Y."/>
            <person name="Kinjo T."/>
            <person name="Motooka D."/>
            <person name="Nabeya D."/>
            <person name="Jung N."/>
            <person name="Uechi K."/>
            <person name="Horii T."/>
            <person name="Iida T."/>
            <person name="Fujita J."/>
            <person name="Nakamura S."/>
        </authorList>
    </citation>
    <scope>NUCLEOTIDE SEQUENCE [LARGE SCALE GENOMIC DNA]</scope>
    <source>
        <strain evidence="4 5">JCM 30725</strain>
    </source>
</reference>
<evidence type="ECO:0000256" key="1">
    <source>
        <dbReference type="ARBA" id="ARBA00023125"/>
    </source>
</evidence>
<dbReference type="GO" id="GO:0003700">
    <property type="term" value="F:DNA-binding transcription factor activity"/>
    <property type="evidence" value="ECO:0007669"/>
    <property type="project" value="TreeGrafter"/>
</dbReference>
<proteinExistence type="predicted"/>
<dbReference type="EMBL" id="BLKZ01000001">
    <property type="protein sequence ID" value="GFG89261.1"/>
    <property type="molecule type" value="Genomic_DNA"/>
</dbReference>